<keyword evidence="2" id="KW-1185">Reference proteome</keyword>
<evidence type="ECO:0000313" key="1">
    <source>
        <dbReference type="EnsemblMetazoa" id="GAUT039245-PA"/>
    </source>
</evidence>
<protein>
    <submittedName>
        <fullName evidence="1">Uncharacterized protein</fullName>
    </submittedName>
</protein>
<dbReference type="Proteomes" id="UP000078200">
    <property type="component" value="Unassembled WGS sequence"/>
</dbReference>
<accession>A0A1A9VJB1</accession>
<evidence type="ECO:0000313" key="2">
    <source>
        <dbReference type="Proteomes" id="UP000078200"/>
    </source>
</evidence>
<organism evidence="1 2">
    <name type="scientific">Glossina austeni</name>
    <name type="common">Savannah tsetse fly</name>
    <dbReference type="NCBI Taxonomy" id="7395"/>
    <lineage>
        <taxon>Eukaryota</taxon>
        <taxon>Metazoa</taxon>
        <taxon>Ecdysozoa</taxon>
        <taxon>Arthropoda</taxon>
        <taxon>Hexapoda</taxon>
        <taxon>Insecta</taxon>
        <taxon>Pterygota</taxon>
        <taxon>Neoptera</taxon>
        <taxon>Endopterygota</taxon>
        <taxon>Diptera</taxon>
        <taxon>Brachycera</taxon>
        <taxon>Muscomorpha</taxon>
        <taxon>Hippoboscoidea</taxon>
        <taxon>Glossinidae</taxon>
        <taxon>Glossina</taxon>
    </lineage>
</organism>
<sequence length="114" mass="13639">MNEAVEKTDYRWLRIRHKQCNISDDFGRTKQALMEPAISFAVHLLKPIIMSRIREKRESHKKNSSFLHFVTIIVSNSSLGNQLFLPSIQHQREVHWIWQQCCYEWWCPFHTQAG</sequence>
<dbReference type="AlphaFoldDB" id="A0A1A9VJB1"/>
<proteinExistence type="predicted"/>
<reference evidence="1" key="1">
    <citation type="submission" date="2020-05" db="UniProtKB">
        <authorList>
            <consortium name="EnsemblMetazoa"/>
        </authorList>
    </citation>
    <scope>IDENTIFICATION</scope>
    <source>
        <strain evidence="1">TTRI</strain>
    </source>
</reference>
<dbReference type="EnsemblMetazoa" id="GAUT039245-RA">
    <property type="protein sequence ID" value="GAUT039245-PA"/>
    <property type="gene ID" value="GAUT039245"/>
</dbReference>
<name>A0A1A9VJB1_GLOAU</name>
<dbReference type="VEuPathDB" id="VectorBase:GAUT039245"/>